<proteinExistence type="inferred from homology"/>
<keyword evidence="6" id="KW-1185">Reference proteome</keyword>
<dbReference type="InterPro" id="IPR045005">
    <property type="entry name" value="BPM1-6"/>
</dbReference>
<dbReference type="SMART" id="SM00225">
    <property type="entry name" value="BTB"/>
    <property type="match status" value="1"/>
</dbReference>
<protein>
    <recommendedName>
        <fullName evidence="4">BTB domain-containing protein</fullName>
    </recommendedName>
</protein>
<evidence type="ECO:0000313" key="5">
    <source>
        <dbReference type="EMBL" id="KAG2580076.1"/>
    </source>
</evidence>
<dbReference type="Pfam" id="PF24570">
    <property type="entry name" value="BACK_BPM_SPOP"/>
    <property type="match status" value="1"/>
</dbReference>
<dbReference type="EMBL" id="CM029048">
    <property type="protein sequence ID" value="KAG2580076.1"/>
    <property type="molecule type" value="Genomic_DNA"/>
</dbReference>
<dbReference type="InterPro" id="IPR011333">
    <property type="entry name" value="SKP1/BTB/POZ_sf"/>
</dbReference>
<evidence type="ECO:0000313" key="6">
    <source>
        <dbReference type="Proteomes" id="UP000823388"/>
    </source>
</evidence>
<dbReference type="PANTHER" id="PTHR26379:SF287">
    <property type="entry name" value="BTB DOMAIN-CONTAINING PROTEIN"/>
    <property type="match status" value="1"/>
</dbReference>
<dbReference type="Pfam" id="PF00651">
    <property type="entry name" value="BTB"/>
    <property type="match status" value="1"/>
</dbReference>
<dbReference type="Gene3D" id="3.30.710.10">
    <property type="entry name" value="Potassium Channel Kv1.1, Chain A"/>
    <property type="match status" value="1"/>
</dbReference>
<evidence type="ECO:0000256" key="3">
    <source>
        <dbReference type="SAM" id="MobiDB-lite"/>
    </source>
</evidence>
<dbReference type="GO" id="GO:0016567">
    <property type="term" value="P:protein ubiquitination"/>
    <property type="evidence" value="ECO:0007669"/>
    <property type="project" value="InterPro"/>
</dbReference>
<evidence type="ECO:0000256" key="1">
    <source>
        <dbReference type="ARBA" id="ARBA00004906"/>
    </source>
</evidence>
<evidence type="ECO:0000256" key="2">
    <source>
        <dbReference type="ARBA" id="ARBA00010846"/>
    </source>
</evidence>
<feature type="domain" description="BTB" evidence="4">
    <location>
        <begin position="108"/>
        <end position="252"/>
    </location>
</feature>
<dbReference type="Proteomes" id="UP000823388">
    <property type="component" value="Chromosome 6N"/>
</dbReference>
<dbReference type="InterPro" id="IPR000210">
    <property type="entry name" value="BTB/POZ_dom"/>
</dbReference>
<accession>A0A8T0R450</accession>
<gene>
    <name evidence="5" type="ORF">PVAP13_6NG269700</name>
</gene>
<comment type="caution">
    <text evidence="5">The sequence shown here is derived from an EMBL/GenBank/DDBJ whole genome shotgun (WGS) entry which is preliminary data.</text>
</comment>
<dbReference type="InterPro" id="IPR056423">
    <property type="entry name" value="BACK_BPM_SPOP"/>
</dbReference>
<organism evidence="5 6">
    <name type="scientific">Panicum virgatum</name>
    <name type="common">Blackwell switchgrass</name>
    <dbReference type="NCBI Taxonomy" id="38727"/>
    <lineage>
        <taxon>Eukaryota</taxon>
        <taxon>Viridiplantae</taxon>
        <taxon>Streptophyta</taxon>
        <taxon>Embryophyta</taxon>
        <taxon>Tracheophyta</taxon>
        <taxon>Spermatophyta</taxon>
        <taxon>Magnoliopsida</taxon>
        <taxon>Liliopsida</taxon>
        <taxon>Poales</taxon>
        <taxon>Poaceae</taxon>
        <taxon>PACMAD clade</taxon>
        <taxon>Panicoideae</taxon>
        <taxon>Panicodae</taxon>
        <taxon>Paniceae</taxon>
        <taxon>Panicinae</taxon>
        <taxon>Panicum</taxon>
        <taxon>Panicum sect. Hiantes</taxon>
    </lineage>
</organism>
<reference evidence="5" key="1">
    <citation type="submission" date="2020-05" db="EMBL/GenBank/DDBJ databases">
        <title>WGS assembly of Panicum virgatum.</title>
        <authorList>
            <person name="Lovell J.T."/>
            <person name="Jenkins J."/>
            <person name="Shu S."/>
            <person name="Juenger T.E."/>
            <person name="Schmutz J."/>
        </authorList>
    </citation>
    <scope>NUCLEOTIDE SEQUENCE</scope>
    <source>
        <strain evidence="5">AP13</strain>
    </source>
</reference>
<feature type="compositionally biased region" description="Basic and acidic residues" evidence="3">
    <location>
        <begin position="92"/>
        <end position="103"/>
    </location>
</feature>
<comment type="similarity">
    <text evidence="2">Belongs to the Tdpoz family.</text>
</comment>
<feature type="region of interest" description="Disordered" evidence="3">
    <location>
        <begin position="78"/>
        <end position="110"/>
    </location>
</feature>
<dbReference type="AlphaFoldDB" id="A0A8T0R450"/>
<evidence type="ECO:0000259" key="4">
    <source>
        <dbReference type="SMART" id="SM00225"/>
    </source>
</evidence>
<dbReference type="PANTHER" id="PTHR26379">
    <property type="entry name" value="BTB/POZ AND MATH DOMAIN-CONTAINING PROTEIN 1"/>
    <property type="match status" value="1"/>
</dbReference>
<comment type="pathway">
    <text evidence="1">Protein modification; protein ubiquitination.</text>
</comment>
<sequence>MLDARFLELKFVFDYTKINDLAVNRSVISDDISAGGQVWRFNQKSSPPEHLSLYIQLVSKSVKAKAIFEAFMMDKNGKPSSHRAGRLSSPLRSRDAPRDDGWPGHHGVRGTLSTCRRPTWEATLAAFRTAPTAPMSPSSSRARCFLRTAPVFRAQLLGAMADANMPSITMHDISAATFKAMLRFMYKDALPADDELGDCPLIEVFQDLLAMADRKLWENMATDNVGSTLACAEMYNCPELKRKCIAFVAKDENLKKIVLTDGFLQLVQKCPSILAEMREKFAA</sequence>
<name>A0A8T0R450_PANVG</name>
<dbReference type="SUPFAM" id="SSF54695">
    <property type="entry name" value="POZ domain"/>
    <property type="match status" value="1"/>
</dbReference>